<evidence type="ECO:0000256" key="3">
    <source>
        <dbReference type="ARBA" id="ARBA00022475"/>
    </source>
</evidence>
<feature type="transmembrane region" description="Helical" evidence="10">
    <location>
        <begin position="183"/>
        <end position="207"/>
    </location>
</feature>
<keyword evidence="7 10" id="KW-1133">Transmembrane helix</keyword>
<evidence type="ECO:0000256" key="4">
    <source>
        <dbReference type="ARBA" id="ARBA00022538"/>
    </source>
</evidence>
<reference evidence="11" key="1">
    <citation type="submission" date="2020-08" db="EMBL/GenBank/DDBJ databases">
        <title>Genome public.</title>
        <authorList>
            <person name="Liu C."/>
            <person name="Sun Q."/>
        </authorList>
    </citation>
    <scope>NUCLEOTIDE SEQUENCE</scope>
    <source>
        <strain evidence="11">NSJ-44</strain>
    </source>
</reference>
<evidence type="ECO:0000256" key="7">
    <source>
        <dbReference type="ARBA" id="ARBA00022989"/>
    </source>
</evidence>
<keyword evidence="9 10" id="KW-0472">Membrane</keyword>
<evidence type="ECO:0000313" key="11">
    <source>
        <dbReference type="EMBL" id="MBC8528893.1"/>
    </source>
</evidence>
<keyword evidence="2" id="KW-0813">Transport</keyword>
<comment type="subcellular location">
    <subcellularLocation>
        <location evidence="1">Cell membrane</location>
        <topology evidence="1">Multi-pass membrane protein</topology>
    </subcellularLocation>
</comment>
<keyword evidence="5 10" id="KW-0812">Transmembrane</keyword>
<evidence type="ECO:0000256" key="10">
    <source>
        <dbReference type="SAM" id="Phobius"/>
    </source>
</evidence>
<dbReference type="Pfam" id="PF02386">
    <property type="entry name" value="TrkH"/>
    <property type="match status" value="1"/>
</dbReference>
<evidence type="ECO:0000256" key="2">
    <source>
        <dbReference type="ARBA" id="ARBA00022448"/>
    </source>
</evidence>
<dbReference type="GO" id="GO:0015379">
    <property type="term" value="F:potassium:chloride symporter activity"/>
    <property type="evidence" value="ECO:0007669"/>
    <property type="project" value="InterPro"/>
</dbReference>
<keyword evidence="4" id="KW-0633">Potassium transport</keyword>
<sequence length="444" mass="47811">MRPAQILALGFMGIILAGTLLLMLPISSSTGLGIGAVNALFTSTSAVCVTGLTVIEVGRDLSLFGQIVLLALIQIGGLGFMTMATTIFLLLGKRITLRERLVMQEALGEFRLTGLVRLTRNILIMTVCIELCGALLLSTRFVPIYGWAKGLYYGVFHSISAFCNAGFDLVVESESIIAFQNDVVVNFTIMGLIILGGIGFSVIYDIVKKRKFKRFSLHTKVVLCVTVFLILFGAVAFFALEIDNPKTLGDPDMPWYSKGMGALFQSVTVRTAGFNTISQDHLSLSSKILSMLLMFIGASPASTGGGVKTTTFAVVMLLVYNTIAGKPNLNLFKRRLSPGIAQRALSIIVISIAIVLISAMGMSLVEPTSIPSESLMYEVFSAFGTVGLSTGITADLHVVSKFILIITMFFGRVGPLTLTLALALRQSHNKSAAYKYPEDRLMVG</sequence>
<organism evidence="11 12">
    <name type="scientific">Luoshenia tenuis</name>
    <dbReference type="NCBI Taxonomy" id="2763654"/>
    <lineage>
        <taxon>Bacteria</taxon>
        <taxon>Bacillati</taxon>
        <taxon>Bacillota</taxon>
        <taxon>Clostridia</taxon>
        <taxon>Christensenellales</taxon>
        <taxon>Christensenellaceae</taxon>
        <taxon>Luoshenia</taxon>
    </lineage>
</organism>
<keyword evidence="8" id="KW-0406">Ion transport</keyword>
<feature type="transmembrane region" description="Helical" evidence="10">
    <location>
        <begin position="118"/>
        <end position="138"/>
    </location>
</feature>
<evidence type="ECO:0000256" key="8">
    <source>
        <dbReference type="ARBA" id="ARBA00023065"/>
    </source>
</evidence>
<dbReference type="Proteomes" id="UP000654279">
    <property type="component" value="Unassembled WGS sequence"/>
</dbReference>
<dbReference type="PANTHER" id="PTHR32024:SF1">
    <property type="entry name" value="KTR SYSTEM POTASSIUM UPTAKE PROTEIN B"/>
    <property type="match status" value="1"/>
</dbReference>
<dbReference type="PANTHER" id="PTHR32024">
    <property type="entry name" value="TRK SYSTEM POTASSIUM UPTAKE PROTEIN TRKG-RELATED"/>
    <property type="match status" value="1"/>
</dbReference>
<name>A0A926CZC3_9FIRM</name>
<comment type="caution">
    <text evidence="11">The sequence shown here is derived from an EMBL/GenBank/DDBJ whole genome shotgun (WGS) entry which is preliminary data.</text>
</comment>
<feature type="transmembrane region" description="Helical" evidence="10">
    <location>
        <begin position="402"/>
        <end position="424"/>
    </location>
</feature>
<dbReference type="InterPro" id="IPR003445">
    <property type="entry name" value="Cat_transpt"/>
</dbReference>
<feature type="transmembrane region" description="Helical" evidence="10">
    <location>
        <begin position="340"/>
        <end position="365"/>
    </location>
</feature>
<feature type="transmembrane region" description="Helical" evidence="10">
    <location>
        <begin position="7"/>
        <end position="26"/>
    </location>
</feature>
<evidence type="ECO:0000256" key="9">
    <source>
        <dbReference type="ARBA" id="ARBA00023136"/>
    </source>
</evidence>
<gene>
    <name evidence="11" type="ORF">H8699_05590</name>
</gene>
<evidence type="ECO:0000256" key="5">
    <source>
        <dbReference type="ARBA" id="ARBA00022692"/>
    </source>
</evidence>
<dbReference type="EMBL" id="JACRSO010000002">
    <property type="protein sequence ID" value="MBC8528893.1"/>
    <property type="molecule type" value="Genomic_DNA"/>
</dbReference>
<keyword evidence="6" id="KW-0630">Potassium</keyword>
<feature type="transmembrane region" description="Helical" evidence="10">
    <location>
        <begin position="289"/>
        <end position="320"/>
    </location>
</feature>
<feature type="transmembrane region" description="Helical" evidence="10">
    <location>
        <begin position="32"/>
        <end position="55"/>
    </location>
</feature>
<feature type="transmembrane region" description="Helical" evidence="10">
    <location>
        <begin position="219"/>
        <end position="240"/>
    </location>
</feature>
<keyword evidence="12" id="KW-1185">Reference proteome</keyword>
<evidence type="ECO:0000313" key="12">
    <source>
        <dbReference type="Proteomes" id="UP000654279"/>
    </source>
</evidence>
<dbReference type="InterPro" id="IPR004772">
    <property type="entry name" value="TrkH"/>
</dbReference>
<proteinExistence type="predicted"/>
<feature type="transmembrane region" description="Helical" evidence="10">
    <location>
        <begin position="67"/>
        <end position="91"/>
    </location>
</feature>
<accession>A0A926CZC3</accession>
<dbReference type="AlphaFoldDB" id="A0A926CZC3"/>
<dbReference type="GO" id="GO:0005886">
    <property type="term" value="C:plasma membrane"/>
    <property type="evidence" value="ECO:0007669"/>
    <property type="project" value="UniProtKB-SubCell"/>
</dbReference>
<evidence type="ECO:0000256" key="1">
    <source>
        <dbReference type="ARBA" id="ARBA00004651"/>
    </source>
</evidence>
<dbReference type="NCBIfam" id="TIGR00933">
    <property type="entry name" value="2a38"/>
    <property type="match status" value="1"/>
</dbReference>
<protein>
    <submittedName>
        <fullName evidence="11">Trk family potassium uptake protein</fullName>
    </submittedName>
</protein>
<evidence type="ECO:0000256" key="6">
    <source>
        <dbReference type="ARBA" id="ARBA00022958"/>
    </source>
</evidence>
<keyword evidence="3" id="KW-1003">Cell membrane</keyword>